<feature type="chain" id="PRO_5036826855" evidence="10">
    <location>
        <begin position="21"/>
        <end position="1053"/>
    </location>
</feature>
<evidence type="ECO:0000256" key="3">
    <source>
        <dbReference type="ARBA" id="ARBA00022452"/>
    </source>
</evidence>
<evidence type="ECO:0000313" key="14">
    <source>
        <dbReference type="Proteomes" id="UP000651668"/>
    </source>
</evidence>
<dbReference type="RefSeq" id="WP_188627511.1">
    <property type="nucleotide sequence ID" value="NZ_BMIL01000010.1"/>
</dbReference>
<dbReference type="InterPro" id="IPR039426">
    <property type="entry name" value="TonB-dep_rcpt-like"/>
</dbReference>
<dbReference type="NCBIfam" id="TIGR04056">
    <property type="entry name" value="OMP_RagA_SusC"/>
    <property type="match status" value="1"/>
</dbReference>
<dbReference type="InterPro" id="IPR037066">
    <property type="entry name" value="Plug_dom_sf"/>
</dbReference>
<dbReference type="Gene3D" id="2.170.130.10">
    <property type="entry name" value="TonB-dependent receptor, plug domain"/>
    <property type="match status" value="1"/>
</dbReference>
<feature type="domain" description="TonB-dependent receptor-like beta-barrel" evidence="11">
    <location>
        <begin position="421"/>
        <end position="1008"/>
    </location>
</feature>
<keyword evidence="4 8" id="KW-0812">Transmembrane</keyword>
<feature type="signal peptide" evidence="10">
    <location>
        <begin position="1"/>
        <end position="20"/>
    </location>
</feature>
<evidence type="ECO:0000259" key="12">
    <source>
        <dbReference type="Pfam" id="PF07715"/>
    </source>
</evidence>
<dbReference type="SUPFAM" id="SSF49464">
    <property type="entry name" value="Carboxypeptidase regulatory domain-like"/>
    <property type="match status" value="1"/>
</dbReference>
<dbReference type="Gene3D" id="2.60.40.1120">
    <property type="entry name" value="Carboxypeptidase-like, regulatory domain"/>
    <property type="match status" value="1"/>
</dbReference>
<evidence type="ECO:0000256" key="9">
    <source>
        <dbReference type="RuleBase" id="RU003357"/>
    </source>
</evidence>
<dbReference type="InterPro" id="IPR023996">
    <property type="entry name" value="TonB-dep_OMP_SusC/RagA"/>
</dbReference>
<dbReference type="Gene3D" id="2.40.170.20">
    <property type="entry name" value="TonB-dependent receptor, beta-barrel domain"/>
    <property type="match status" value="1"/>
</dbReference>
<evidence type="ECO:0000256" key="10">
    <source>
        <dbReference type="SAM" id="SignalP"/>
    </source>
</evidence>
<evidence type="ECO:0000259" key="11">
    <source>
        <dbReference type="Pfam" id="PF00593"/>
    </source>
</evidence>
<accession>A0A916UIV8</accession>
<name>A0A916UIV8_9SPHI</name>
<dbReference type="GO" id="GO:0009279">
    <property type="term" value="C:cell outer membrane"/>
    <property type="evidence" value="ECO:0007669"/>
    <property type="project" value="UniProtKB-SubCell"/>
</dbReference>
<dbReference type="Proteomes" id="UP000651668">
    <property type="component" value="Unassembled WGS sequence"/>
</dbReference>
<keyword evidence="10" id="KW-0732">Signal</keyword>
<dbReference type="Pfam" id="PF13715">
    <property type="entry name" value="CarbopepD_reg_2"/>
    <property type="match status" value="1"/>
</dbReference>
<keyword evidence="2 8" id="KW-0813">Transport</keyword>
<evidence type="ECO:0000256" key="2">
    <source>
        <dbReference type="ARBA" id="ARBA00022448"/>
    </source>
</evidence>
<feature type="domain" description="TonB-dependent receptor plug" evidence="12">
    <location>
        <begin position="116"/>
        <end position="233"/>
    </location>
</feature>
<dbReference type="InterPro" id="IPR036942">
    <property type="entry name" value="Beta-barrel_TonB_sf"/>
</dbReference>
<evidence type="ECO:0000256" key="5">
    <source>
        <dbReference type="ARBA" id="ARBA00023077"/>
    </source>
</evidence>
<evidence type="ECO:0000256" key="6">
    <source>
        <dbReference type="ARBA" id="ARBA00023136"/>
    </source>
</evidence>
<evidence type="ECO:0000313" key="13">
    <source>
        <dbReference type="EMBL" id="GGC72564.1"/>
    </source>
</evidence>
<proteinExistence type="inferred from homology"/>
<protein>
    <submittedName>
        <fullName evidence="13">SusC/RagA family TonB-linked outer membrane protein</fullName>
    </submittedName>
</protein>
<evidence type="ECO:0000256" key="4">
    <source>
        <dbReference type="ARBA" id="ARBA00022692"/>
    </source>
</evidence>
<sequence length="1053" mass="112870">MKKLLQSLFILLCIAQTAVAQNRTVTGTVTSSQDGTPLPGATVKIPGSKTGTLTSAEGRYSVSVPSSTTTLEFSYIGYVLQTKALGSSNVVNVALVSDANDLNEVVVTGYGNIQRKSFTGASSTVTAEQIANKPVQSFGQGLVGQATGVSIVQPNGLLNNPPVIRVRGLSSLSLSSFPLVVVDGIPISTSNSSANSAANNPLGDINPEDIESIDILKDAASTAIYGSRGAAGVLIINTKKGKRGETRLNYDGWAGVSNAVRLPEVMNASEYVAYKNQAVRNLKQVNPTAQVPSDAEGNSFLPNVRGDGSIVDTDWNDVVYRQAFTQNHNVSLSSATDKTTYFLSGGLSDQQGFLKGNNFKRYSGRANVSHQATSYLKLTMNMAYTNSFNQSPNSGSTDGGAFASSGLGRLAFALAPNLRPFNDDGSYSLNATGGTIGNGSNLVSSTWSNPAVLIDKDRNTSETTRFIANLGAELKLADGLFLKSSFSWDRGNTENYRFWNPLSGDGFSTTGSAYNNNNRRNNRNFINTLNYNKVFGGVHSVSLIAGNEAQSTKVDDWGANRTNLSDPFYTQFQGQFINNTAAGNGLSATALASYLAIANYNYDNKYFISGNFRRDGNSGFSEAKRWGNFGGGSLGWEVTKEGFFANSSLSTIISNLRIRGSYGVVGNAAVGAYNYYTTYDPTLYGESGTGFVFNRAGNVDLGWETSKQTDVGINIGFLSNRFSLEVDYFNKNIDGLILAVPQAPSKGIPGGTIRSNVGSMYNRGFEFALNAGIFRDTEFKWTTTLNFTRIKNMVTALDPQVEQILTSTAGLEQTSITKAGYSAAQIYGVKTNGINPVNGQRIFVDRNGREIQYLHQSAGNGYTYVNDGSAAPSPASQQQILGNTLPTWYGGFNNTMTYKSFDLALNFTFSGGNYIYNGSRAGLLDQRFWNNLQEVVTNAWSPTNTSGTLPFPVYTDNVSNGSSFLISENIEKGDFLRLQTATLGYRLPKTVFGTSGISGLRVYGQVNNAFLITGYSGVDPEISSNGDSNLASGIERNSIPQGRVFTFGISLSL</sequence>
<dbReference type="SUPFAM" id="SSF56935">
    <property type="entry name" value="Porins"/>
    <property type="match status" value="1"/>
</dbReference>
<reference evidence="13" key="1">
    <citation type="journal article" date="2014" name="Int. J. Syst. Evol. Microbiol.">
        <title>Complete genome sequence of Corynebacterium casei LMG S-19264T (=DSM 44701T), isolated from a smear-ripened cheese.</title>
        <authorList>
            <consortium name="US DOE Joint Genome Institute (JGI-PGF)"/>
            <person name="Walter F."/>
            <person name="Albersmeier A."/>
            <person name="Kalinowski J."/>
            <person name="Ruckert C."/>
        </authorList>
    </citation>
    <scope>NUCLEOTIDE SEQUENCE</scope>
    <source>
        <strain evidence="13">CGMCC 1.15343</strain>
    </source>
</reference>
<evidence type="ECO:0000256" key="1">
    <source>
        <dbReference type="ARBA" id="ARBA00004571"/>
    </source>
</evidence>
<comment type="caution">
    <text evidence="13">The sequence shown here is derived from an EMBL/GenBank/DDBJ whole genome shotgun (WGS) entry which is preliminary data.</text>
</comment>
<keyword evidence="7 8" id="KW-0998">Cell outer membrane</keyword>
<dbReference type="InterPro" id="IPR000531">
    <property type="entry name" value="Beta-barrel_TonB"/>
</dbReference>
<dbReference type="InterPro" id="IPR008969">
    <property type="entry name" value="CarboxyPept-like_regulatory"/>
</dbReference>
<dbReference type="AlphaFoldDB" id="A0A916UIV8"/>
<reference evidence="13" key="2">
    <citation type="submission" date="2020-09" db="EMBL/GenBank/DDBJ databases">
        <authorList>
            <person name="Sun Q."/>
            <person name="Zhou Y."/>
        </authorList>
    </citation>
    <scope>NUCLEOTIDE SEQUENCE</scope>
    <source>
        <strain evidence="13">CGMCC 1.15343</strain>
    </source>
</reference>
<organism evidence="13 14">
    <name type="scientific">Pedobacter quisquiliarum</name>
    <dbReference type="NCBI Taxonomy" id="1834438"/>
    <lineage>
        <taxon>Bacteria</taxon>
        <taxon>Pseudomonadati</taxon>
        <taxon>Bacteroidota</taxon>
        <taxon>Sphingobacteriia</taxon>
        <taxon>Sphingobacteriales</taxon>
        <taxon>Sphingobacteriaceae</taxon>
        <taxon>Pedobacter</taxon>
    </lineage>
</organism>
<dbReference type="NCBIfam" id="TIGR04057">
    <property type="entry name" value="SusC_RagA_signa"/>
    <property type="match status" value="1"/>
</dbReference>
<comment type="similarity">
    <text evidence="8 9">Belongs to the TonB-dependent receptor family.</text>
</comment>
<evidence type="ECO:0000256" key="8">
    <source>
        <dbReference type="PROSITE-ProRule" id="PRU01360"/>
    </source>
</evidence>
<keyword evidence="6 8" id="KW-0472">Membrane</keyword>
<evidence type="ECO:0000256" key="7">
    <source>
        <dbReference type="ARBA" id="ARBA00023237"/>
    </source>
</evidence>
<dbReference type="Pfam" id="PF00593">
    <property type="entry name" value="TonB_dep_Rec_b-barrel"/>
    <property type="match status" value="1"/>
</dbReference>
<keyword evidence="5 9" id="KW-0798">TonB box</keyword>
<dbReference type="EMBL" id="BMIL01000010">
    <property type="protein sequence ID" value="GGC72564.1"/>
    <property type="molecule type" value="Genomic_DNA"/>
</dbReference>
<keyword evidence="14" id="KW-1185">Reference proteome</keyword>
<keyword evidence="3 8" id="KW-1134">Transmembrane beta strand</keyword>
<dbReference type="InterPro" id="IPR023997">
    <property type="entry name" value="TonB-dep_OMP_SusC/RagA_CS"/>
</dbReference>
<dbReference type="Pfam" id="PF07715">
    <property type="entry name" value="Plug"/>
    <property type="match status" value="1"/>
</dbReference>
<dbReference type="PROSITE" id="PS52016">
    <property type="entry name" value="TONB_DEPENDENT_REC_3"/>
    <property type="match status" value="1"/>
</dbReference>
<comment type="subcellular location">
    <subcellularLocation>
        <location evidence="1 8">Cell outer membrane</location>
        <topology evidence="1 8">Multi-pass membrane protein</topology>
    </subcellularLocation>
</comment>
<gene>
    <name evidence="13" type="ORF">GCM10011387_27580</name>
</gene>
<dbReference type="InterPro" id="IPR012910">
    <property type="entry name" value="Plug_dom"/>
</dbReference>